<reference evidence="3" key="2">
    <citation type="submission" date="2020-09" db="EMBL/GenBank/DDBJ databases">
        <authorList>
            <person name="Sun Q."/>
            <person name="Kim S."/>
        </authorList>
    </citation>
    <scope>NUCLEOTIDE SEQUENCE</scope>
    <source>
        <strain evidence="3">KCTC 32296</strain>
    </source>
</reference>
<evidence type="ECO:0000313" key="4">
    <source>
        <dbReference type="Proteomes" id="UP000662572"/>
    </source>
</evidence>
<feature type="chain" id="PRO_5036895969" description="Lysozyme inhibitor LprI-like N-terminal domain-containing protein" evidence="1">
    <location>
        <begin position="20"/>
        <end position="122"/>
    </location>
</feature>
<keyword evidence="1" id="KW-0732">Signal</keyword>
<evidence type="ECO:0000256" key="1">
    <source>
        <dbReference type="SAM" id="SignalP"/>
    </source>
</evidence>
<keyword evidence="4" id="KW-1185">Reference proteome</keyword>
<comment type="caution">
    <text evidence="3">The sequence shown here is derived from an EMBL/GenBank/DDBJ whole genome shotgun (WGS) entry which is preliminary data.</text>
</comment>
<dbReference type="InterPro" id="IPR009739">
    <property type="entry name" value="LprI-like_N"/>
</dbReference>
<name>A0A918UNH5_9CAUL</name>
<evidence type="ECO:0000259" key="2">
    <source>
        <dbReference type="Pfam" id="PF07007"/>
    </source>
</evidence>
<gene>
    <name evidence="3" type="ORF">GCM10011273_07130</name>
</gene>
<sequence length="122" mass="13444">MLRYLTLAIIVFSASEAAAQSPDCVNAMTQADMNICADRDYARADAELNRIYKQVRETLKPDAKATQLLITAQRQWIGFRDATCGLEAYPNTGGSMYGMVLTTCKTGLTDARTKDLTGILER</sequence>
<feature type="domain" description="Lysozyme inhibitor LprI-like N-terminal" evidence="2">
    <location>
        <begin position="26"/>
        <end position="116"/>
    </location>
</feature>
<dbReference type="Proteomes" id="UP000662572">
    <property type="component" value="Unassembled WGS sequence"/>
</dbReference>
<evidence type="ECO:0000313" key="3">
    <source>
        <dbReference type="EMBL" id="GGZ24495.1"/>
    </source>
</evidence>
<proteinExistence type="predicted"/>
<dbReference type="RefSeq" id="WP_189484979.1">
    <property type="nucleotide sequence ID" value="NZ_BMZB01000001.1"/>
</dbReference>
<dbReference type="Gene3D" id="1.20.1270.180">
    <property type="match status" value="1"/>
</dbReference>
<accession>A0A918UNH5</accession>
<dbReference type="Pfam" id="PF07007">
    <property type="entry name" value="LprI"/>
    <property type="match status" value="1"/>
</dbReference>
<dbReference type="PANTHER" id="PTHR39176:SF1">
    <property type="entry name" value="PERIPLASMIC PROTEIN"/>
    <property type="match status" value="1"/>
</dbReference>
<reference evidence="3" key="1">
    <citation type="journal article" date="2014" name="Int. J. Syst. Evol. Microbiol.">
        <title>Complete genome sequence of Corynebacterium casei LMG S-19264T (=DSM 44701T), isolated from a smear-ripened cheese.</title>
        <authorList>
            <consortium name="US DOE Joint Genome Institute (JGI-PGF)"/>
            <person name="Walter F."/>
            <person name="Albersmeier A."/>
            <person name="Kalinowski J."/>
            <person name="Ruckert C."/>
        </authorList>
    </citation>
    <scope>NUCLEOTIDE SEQUENCE</scope>
    <source>
        <strain evidence="3">KCTC 32296</strain>
    </source>
</reference>
<protein>
    <recommendedName>
        <fullName evidence="2">Lysozyme inhibitor LprI-like N-terminal domain-containing protein</fullName>
    </recommendedName>
</protein>
<organism evidence="3 4">
    <name type="scientific">Asticcacaulis endophyticus</name>
    <dbReference type="NCBI Taxonomy" id="1395890"/>
    <lineage>
        <taxon>Bacteria</taxon>
        <taxon>Pseudomonadati</taxon>
        <taxon>Pseudomonadota</taxon>
        <taxon>Alphaproteobacteria</taxon>
        <taxon>Caulobacterales</taxon>
        <taxon>Caulobacteraceae</taxon>
        <taxon>Asticcacaulis</taxon>
    </lineage>
</organism>
<dbReference type="PANTHER" id="PTHR39176">
    <property type="entry name" value="PERIPLASMIC PROTEIN-RELATED"/>
    <property type="match status" value="1"/>
</dbReference>
<feature type="signal peptide" evidence="1">
    <location>
        <begin position="1"/>
        <end position="19"/>
    </location>
</feature>
<dbReference type="EMBL" id="BMZB01000001">
    <property type="protein sequence ID" value="GGZ24495.1"/>
    <property type="molecule type" value="Genomic_DNA"/>
</dbReference>
<dbReference type="AlphaFoldDB" id="A0A918UNH5"/>